<dbReference type="EMBL" id="CM055755">
    <property type="protein sequence ID" value="KAJ7990434.1"/>
    <property type="molecule type" value="Genomic_DNA"/>
</dbReference>
<dbReference type="Proteomes" id="UP001157502">
    <property type="component" value="Chromosome 28"/>
</dbReference>
<protein>
    <submittedName>
        <fullName evidence="1">Uncharacterized protein</fullName>
    </submittedName>
</protein>
<reference evidence="1" key="1">
    <citation type="submission" date="2021-05" db="EMBL/GenBank/DDBJ databases">
        <authorList>
            <person name="Pan Q."/>
            <person name="Jouanno E."/>
            <person name="Zahm M."/>
            <person name="Klopp C."/>
            <person name="Cabau C."/>
            <person name="Louis A."/>
            <person name="Berthelot C."/>
            <person name="Parey E."/>
            <person name="Roest Crollius H."/>
            <person name="Montfort J."/>
            <person name="Robinson-Rechavi M."/>
            <person name="Bouchez O."/>
            <person name="Lampietro C."/>
            <person name="Lopez Roques C."/>
            <person name="Donnadieu C."/>
            <person name="Postlethwait J."/>
            <person name="Bobe J."/>
            <person name="Dillon D."/>
            <person name="Chandos A."/>
            <person name="von Hippel F."/>
            <person name="Guiguen Y."/>
        </authorList>
    </citation>
    <scope>NUCLEOTIDE SEQUENCE</scope>
    <source>
        <strain evidence="1">YG-Jan2019</strain>
    </source>
</reference>
<proteinExistence type="predicted"/>
<accession>A0ACC2FGF0</accession>
<sequence length="92" mass="10122">MLSQSQGPQGWAASHGALLGIRFIYTGSPWHLLTILWILFRGDVPRGTCRERLQRTRWRKGKGAAQATGLGAEMGGDMPRKAPGTRCWKGMA</sequence>
<evidence type="ECO:0000313" key="2">
    <source>
        <dbReference type="Proteomes" id="UP001157502"/>
    </source>
</evidence>
<comment type="caution">
    <text evidence="1">The sequence shown here is derived from an EMBL/GenBank/DDBJ whole genome shotgun (WGS) entry which is preliminary data.</text>
</comment>
<keyword evidence="2" id="KW-1185">Reference proteome</keyword>
<gene>
    <name evidence="1" type="ORF">DPEC_G00300280</name>
</gene>
<evidence type="ECO:0000313" key="1">
    <source>
        <dbReference type="EMBL" id="KAJ7990434.1"/>
    </source>
</evidence>
<organism evidence="1 2">
    <name type="scientific">Dallia pectoralis</name>
    <name type="common">Alaska blackfish</name>
    <dbReference type="NCBI Taxonomy" id="75939"/>
    <lineage>
        <taxon>Eukaryota</taxon>
        <taxon>Metazoa</taxon>
        <taxon>Chordata</taxon>
        <taxon>Craniata</taxon>
        <taxon>Vertebrata</taxon>
        <taxon>Euteleostomi</taxon>
        <taxon>Actinopterygii</taxon>
        <taxon>Neopterygii</taxon>
        <taxon>Teleostei</taxon>
        <taxon>Protacanthopterygii</taxon>
        <taxon>Esociformes</taxon>
        <taxon>Umbridae</taxon>
        <taxon>Dallia</taxon>
    </lineage>
</organism>
<name>A0ACC2FGF0_DALPE</name>